<dbReference type="OrthoDB" id="395370at2"/>
<dbReference type="EMBL" id="LR215037">
    <property type="protein sequence ID" value="VEU75184.1"/>
    <property type="molecule type" value="Genomic_DNA"/>
</dbReference>
<feature type="transmembrane region" description="Helical" evidence="1">
    <location>
        <begin position="71"/>
        <end position="97"/>
    </location>
</feature>
<dbReference type="RefSeq" id="WP_129646073.1">
    <property type="nucleotide sequence ID" value="NZ_LR215037.1"/>
</dbReference>
<evidence type="ECO:0000256" key="1">
    <source>
        <dbReference type="SAM" id="Phobius"/>
    </source>
</evidence>
<keyword evidence="1" id="KW-0472">Membrane</keyword>
<evidence type="ECO:0000313" key="3">
    <source>
        <dbReference type="Proteomes" id="UP000290243"/>
    </source>
</evidence>
<reference evidence="2 3" key="1">
    <citation type="submission" date="2019-01" db="EMBL/GenBank/DDBJ databases">
        <authorList>
            <consortium name="Pathogen Informatics"/>
        </authorList>
    </citation>
    <scope>NUCLEOTIDE SEQUENCE [LARGE SCALE GENOMIC DNA]</scope>
    <source>
        <strain evidence="2 3">NCTC10168</strain>
    </source>
</reference>
<keyword evidence="1" id="KW-0812">Transmembrane</keyword>
<keyword evidence="1" id="KW-1133">Transmembrane helix</keyword>
<sequence>MLRLKYNKQLNLNLNISRIENKTEKEIISDLKLSFPVELLKFLILVFVSSFFIMLQYNNLLQTPNDILRQIYLYSFGLVFGDSLILILIGSYLSLIIRWCSPFFKNKYFTWFRNYIKVDYWTVRYNVIIFLWMNILAIALIYHSVLMFFRVDLSTTILKTEDLKNIFTNGWISSFTRNWTIYEKNSNLLPNASLNIGVYLDSIFNLLYFISFSPYLAWFVVIFLIVYSWILLIFVKPKLFFNRIFGKKSNIFNVEKILGSGHSPFYLTKNIKVLFEFYKKAGEYLNLDLSRISFKNLLLSIYSNDSLLNEKYLFEVKLEKNKIKNEDPFSEEILYEENFTKENSIFELKMQDNENKIIKTNENISVIQEKKIDEKINFLEDQSNDDEKETNLVKIDLKKIEDENTFLIDTIEISKNDLANKNETESLGFEIDTIEINNEEPLVEKVVLEDNNDNDWLSPIL</sequence>
<feature type="transmembrane region" description="Helical" evidence="1">
    <location>
        <begin position="216"/>
        <end position="235"/>
    </location>
</feature>
<feature type="transmembrane region" description="Helical" evidence="1">
    <location>
        <begin position="39"/>
        <end position="59"/>
    </location>
</feature>
<evidence type="ECO:0000313" key="2">
    <source>
        <dbReference type="EMBL" id="VEU75184.1"/>
    </source>
</evidence>
<dbReference type="KEGG" id="mmau:NCTC10168_00098"/>
<keyword evidence="3" id="KW-1185">Reference proteome</keyword>
<gene>
    <name evidence="2" type="ORF">NCTC10168_00098</name>
</gene>
<accession>A0A449B3K5</accession>
<protein>
    <submittedName>
        <fullName evidence="2">Uncharacterized protein</fullName>
    </submittedName>
</protein>
<dbReference type="Proteomes" id="UP000290243">
    <property type="component" value="Chromosome"/>
</dbReference>
<organism evidence="2 3">
    <name type="scientific">Mycoplasmopsis maculosa</name>
    <dbReference type="NCBI Taxonomy" id="114885"/>
    <lineage>
        <taxon>Bacteria</taxon>
        <taxon>Bacillati</taxon>
        <taxon>Mycoplasmatota</taxon>
        <taxon>Mycoplasmoidales</taxon>
        <taxon>Metamycoplasmataceae</taxon>
        <taxon>Mycoplasmopsis</taxon>
    </lineage>
</organism>
<name>A0A449B3K5_9BACT</name>
<proteinExistence type="predicted"/>
<dbReference type="AlphaFoldDB" id="A0A449B3K5"/>
<feature type="transmembrane region" description="Helical" evidence="1">
    <location>
        <begin position="127"/>
        <end position="149"/>
    </location>
</feature>